<evidence type="ECO:0000313" key="8">
    <source>
        <dbReference type="Proteomes" id="UP000014500"/>
    </source>
</evidence>
<dbReference type="EnsemblMetazoa" id="SMAR008031-RA">
    <property type="protein sequence ID" value="SMAR008031-PA"/>
    <property type="gene ID" value="SMAR008031"/>
</dbReference>
<dbReference type="GO" id="GO:0005634">
    <property type="term" value="C:nucleus"/>
    <property type="evidence" value="ECO:0007669"/>
    <property type="project" value="UniProtKB-SubCell"/>
</dbReference>
<evidence type="ECO:0000256" key="2">
    <source>
        <dbReference type="ARBA" id="ARBA00004496"/>
    </source>
</evidence>
<dbReference type="Pfam" id="PF07084">
    <property type="entry name" value="Spot_14"/>
    <property type="match status" value="1"/>
</dbReference>
<dbReference type="InterPro" id="IPR053719">
    <property type="entry name" value="Lipogen_MT_Stabilize_sf"/>
</dbReference>
<dbReference type="PANTHER" id="PTHR14315:SF17">
    <property type="entry name" value="MIP21584P"/>
    <property type="match status" value="1"/>
</dbReference>
<accession>T1J372</accession>
<dbReference type="AlphaFoldDB" id="T1J372"/>
<feature type="region of interest" description="Disordered" evidence="6">
    <location>
        <begin position="133"/>
        <end position="177"/>
    </location>
</feature>
<dbReference type="PANTHER" id="PTHR14315">
    <property type="entry name" value="SPOT14 FAMILY MEMBER"/>
    <property type="match status" value="1"/>
</dbReference>
<evidence type="ECO:0000256" key="6">
    <source>
        <dbReference type="SAM" id="MobiDB-lite"/>
    </source>
</evidence>
<evidence type="ECO:0000313" key="7">
    <source>
        <dbReference type="EnsemblMetazoa" id="SMAR008031-PA"/>
    </source>
</evidence>
<feature type="compositionally biased region" description="Low complexity" evidence="6">
    <location>
        <begin position="156"/>
        <end position="165"/>
    </location>
</feature>
<dbReference type="EMBL" id="JH431820">
    <property type="status" value="NOT_ANNOTATED_CDS"/>
    <property type="molecule type" value="Genomic_DNA"/>
</dbReference>
<evidence type="ECO:0008006" key="9">
    <source>
        <dbReference type="Google" id="ProtNLM"/>
    </source>
</evidence>
<dbReference type="eggNOG" id="ENOG502S1DE">
    <property type="taxonomic scope" value="Eukaryota"/>
</dbReference>
<dbReference type="GO" id="GO:0046890">
    <property type="term" value="P:regulation of lipid biosynthetic process"/>
    <property type="evidence" value="ECO:0007669"/>
    <property type="project" value="TreeGrafter"/>
</dbReference>
<comment type="subcellular location">
    <subcellularLocation>
        <location evidence="2">Cytoplasm</location>
    </subcellularLocation>
    <subcellularLocation>
        <location evidence="1">Nucleus</location>
    </subcellularLocation>
</comment>
<dbReference type="InterPro" id="IPR009786">
    <property type="entry name" value="Spot_14"/>
</dbReference>
<keyword evidence="8" id="KW-1185">Reference proteome</keyword>
<dbReference type="OMA" id="QFSKDCI"/>
<protein>
    <recommendedName>
        <fullName evidence="9">Mid1-interacting protein 1</fullName>
    </recommendedName>
</protein>
<name>T1J372_STRMM</name>
<comment type="similarity">
    <text evidence="3">Belongs to the SPOT14 family.</text>
</comment>
<reference evidence="8" key="1">
    <citation type="submission" date="2011-05" db="EMBL/GenBank/DDBJ databases">
        <authorList>
            <person name="Richards S.R."/>
            <person name="Qu J."/>
            <person name="Jiang H."/>
            <person name="Jhangiani S.N."/>
            <person name="Agravi P."/>
            <person name="Goodspeed R."/>
            <person name="Gross S."/>
            <person name="Mandapat C."/>
            <person name="Jackson L."/>
            <person name="Mathew T."/>
            <person name="Pu L."/>
            <person name="Thornton R."/>
            <person name="Saada N."/>
            <person name="Wilczek-Boney K.B."/>
            <person name="Lee S."/>
            <person name="Kovar C."/>
            <person name="Wu Y."/>
            <person name="Scherer S.E."/>
            <person name="Worley K.C."/>
            <person name="Muzny D.M."/>
            <person name="Gibbs R."/>
        </authorList>
    </citation>
    <scope>NUCLEOTIDE SEQUENCE</scope>
    <source>
        <strain evidence="8">Brora</strain>
    </source>
</reference>
<dbReference type="GO" id="GO:0005829">
    <property type="term" value="C:cytosol"/>
    <property type="evidence" value="ECO:0007669"/>
    <property type="project" value="TreeGrafter"/>
</dbReference>
<dbReference type="Gene3D" id="6.10.140.1610">
    <property type="match status" value="1"/>
</dbReference>
<organism evidence="7 8">
    <name type="scientific">Strigamia maritima</name>
    <name type="common">European centipede</name>
    <name type="synonym">Geophilus maritimus</name>
    <dbReference type="NCBI Taxonomy" id="126957"/>
    <lineage>
        <taxon>Eukaryota</taxon>
        <taxon>Metazoa</taxon>
        <taxon>Ecdysozoa</taxon>
        <taxon>Arthropoda</taxon>
        <taxon>Myriapoda</taxon>
        <taxon>Chilopoda</taxon>
        <taxon>Pleurostigmophora</taxon>
        <taxon>Geophilomorpha</taxon>
        <taxon>Linotaeniidae</taxon>
        <taxon>Strigamia</taxon>
    </lineage>
</organism>
<keyword evidence="4" id="KW-0963">Cytoplasm</keyword>
<evidence type="ECO:0000256" key="3">
    <source>
        <dbReference type="ARBA" id="ARBA00009488"/>
    </source>
</evidence>
<sequence length="226" mass="25268">MNWRNIYFFEMELSRRNSKDAGIDTFLSGLSKGIMIDLNYNKHKNGARDHEPSEFSQQSILSAMDRFVQAVNNMDETIMVPTRLLDMSCQADEGSNLGETSMVPRVVMNTDLYSFYNMVNAIKTELIWGAAKEDKAPKASASSTNGKKAQDRRESTISSVHSGSDSDVESDSSTEFDSGLEFDEQSVQISNAFRQHLTGLFNSLHQLTESANYLTNRYQEVVGGTT</sequence>
<reference evidence="7" key="2">
    <citation type="submission" date="2015-02" db="UniProtKB">
        <authorList>
            <consortium name="EnsemblMetazoa"/>
        </authorList>
    </citation>
    <scope>IDENTIFICATION</scope>
</reference>
<keyword evidence="5" id="KW-0539">Nucleus</keyword>
<dbReference type="HOGENOM" id="CLU_066079_0_0_1"/>
<evidence type="ECO:0000256" key="4">
    <source>
        <dbReference type="ARBA" id="ARBA00022490"/>
    </source>
</evidence>
<feature type="compositionally biased region" description="Acidic residues" evidence="6">
    <location>
        <begin position="166"/>
        <end position="177"/>
    </location>
</feature>
<proteinExistence type="inferred from homology"/>
<evidence type="ECO:0000256" key="5">
    <source>
        <dbReference type="ARBA" id="ARBA00023242"/>
    </source>
</evidence>
<evidence type="ECO:0000256" key="1">
    <source>
        <dbReference type="ARBA" id="ARBA00004123"/>
    </source>
</evidence>
<dbReference type="Proteomes" id="UP000014500">
    <property type="component" value="Unassembled WGS sequence"/>
</dbReference>
<dbReference type="PhylomeDB" id="T1J372"/>